<gene>
    <name evidence="6" type="ORF">C8N24_4062</name>
</gene>
<dbReference type="InterPro" id="IPR052016">
    <property type="entry name" value="Bact_Sigma-Reg"/>
</dbReference>
<dbReference type="InterPro" id="IPR001932">
    <property type="entry name" value="PPM-type_phosphatase-like_dom"/>
</dbReference>
<dbReference type="Gene3D" id="3.30.450.40">
    <property type="match status" value="1"/>
</dbReference>
<evidence type="ECO:0000313" key="6">
    <source>
        <dbReference type="EMBL" id="RKQ86053.1"/>
    </source>
</evidence>
<dbReference type="InterPro" id="IPR003018">
    <property type="entry name" value="GAF"/>
</dbReference>
<dbReference type="Proteomes" id="UP000278962">
    <property type="component" value="Unassembled WGS sequence"/>
</dbReference>
<keyword evidence="1" id="KW-0378">Hydrolase</keyword>
<dbReference type="PANTHER" id="PTHR43156:SF2">
    <property type="entry name" value="STAGE II SPORULATION PROTEIN E"/>
    <property type="match status" value="1"/>
</dbReference>
<reference evidence="6 7" key="1">
    <citation type="submission" date="2018-10" db="EMBL/GenBank/DDBJ databases">
        <title>Genomic Encyclopedia of Archaeal and Bacterial Type Strains, Phase II (KMG-II): from individual species to whole genera.</title>
        <authorList>
            <person name="Goeker M."/>
        </authorList>
    </citation>
    <scope>NUCLEOTIDE SEQUENCE [LARGE SCALE GENOMIC DNA]</scope>
    <source>
        <strain evidence="6 7">DSM 14954</strain>
    </source>
</reference>
<comment type="caution">
    <text evidence="6">The sequence shown here is derived from an EMBL/GenBank/DDBJ whole genome shotgun (WGS) entry which is preliminary data.</text>
</comment>
<evidence type="ECO:0000256" key="1">
    <source>
        <dbReference type="ARBA" id="ARBA00022801"/>
    </source>
</evidence>
<organism evidence="6 7">
    <name type="scientific">Solirubrobacter pauli</name>
    <dbReference type="NCBI Taxonomy" id="166793"/>
    <lineage>
        <taxon>Bacteria</taxon>
        <taxon>Bacillati</taxon>
        <taxon>Actinomycetota</taxon>
        <taxon>Thermoleophilia</taxon>
        <taxon>Solirubrobacterales</taxon>
        <taxon>Solirubrobacteraceae</taxon>
        <taxon>Solirubrobacter</taxon>
    </lineage>
</organism>
<dbReference type="EMBL" id="RBIL01000002">
    <property type="protein sequence ID" value="RKQ86053.1"/>
    <property type="molecule type" value="Genomic_DNA"/>
</dbReference>
<dbReference type="AlphaFoldDB" id="A0A660L270"/>
<evidence type="ECO:0000313" key="7">
    <source>
        <dbReference type="Proteomes" id="UP000278962"/>
    </source>
</evidence>
<feature type="domain" description="PPM-type phosphatase" evidence="5">
    <location>
        <begin position="261"/>
        <end position="477"/>
    </location>
</feature>
<dbReference type="OrthoDB" id="9807247at2"/>
<name>A0A660L270_9ACTN</name>
<dbReference type="GO" id="GO:0016791">
    <property type="term" value="F:phosphatase activity"/>
    <property type="evidence" value="ECO:0007669"/>
    <property type="project" value="TreeGrafter"/>
</dbReference>
<evidence type="ECO:0000256" key="3">
    <source>
        <dbReference type="SAM" id="Phobius"/>
    </source>
</evidence>
<feature type="compositionally biased region" description="Polar residues" evidence="2">
    <location>
        <begin position="493"/>
        <end position="502"/>
    </location>
</feature>
<keyword evidence="3" id="KW-1133">Transmembrane helix</keyword>
<dbReference type="InterPro" id="IPR029016">
    <property type="entry name" value="GAF-like_dom_sf"/>
</dbReference>
<dbReference type="SUPFAM" id="SSF81606">
    <property type="entry name" value="PP2C-like"/>
    <property type="match status" value="1"/>
</dbReference>
<feature type="transmembrane region" description="Helical" evidence="3">
    <location>
        <begin position="20"/>
        <end position="40"/>
    </location>
</feature>
<feature type="transmembrane region" description="Helical" evidence="3">
    <location>
        <begin position="46"/>
        <end position="63"/>
    </location>
</feature>
<dbReference type="Gene3D" id="3.60.40.10">
    <property type="entry name" value="PPM-type phosphatase domain"/>
    <property type="match status" value="1"/>
</dbReference>
<evidence type="ECO:0000256" key="2">
    <source>
        <dbReference type="SAM" id="MobiDB-lite"/>
    </source>
</evidence>
<accession>A0A660L270</accession>
<dbReference type="InterPro" id="IPR036457">
    <property type="entry name" value="PPM-type-like_dom_sf"/>
</dbReference>
<proteinExistence type="predicted"/>
<dbReference type="SUPFAM" id="SSF55781">
    <property type="entry name" value="GAF domain-like"/>
    <property type="match status" value="1"/>
</dbReference>
<keyword evidence="3" id="KW-0812">Transmembrane</keyword>
<dbReference type="Pfam" id="PF13492">
    <property type="entry name" value="GAF_3"/>
    <property type="match status" value="1"/>
</dbReference>
<dbReference type="SMART" id="SM00065">
    <property type="entry name" value="GAF"/>
    <property type="match status" value="1"/>
</dbReference>
<feature type="domain" description="GAF" evidence="4">
    <location>
        <begin position="55"/>
        <end position="240"/>
    </location>
</feature>
<protein>
    <submittedName>
        <fullName evidence="6">GAF domain-containing protein</fullName>
    </submittedName>
</protein>
<dbReference type="PANTHER" id="PTHR43156">
    <property type="entry name" value="STAGE II SPORULATION PROTEIN E-RELATED"/>
    <property type="match status" value="1"/>
</dbReference>
<evidence type="ECO:0000259" key="4">
    <source>
        <dbReference type="SMART" id="SM00065"/>
    </source>
</evidence>
<keyword evidence="3" id="KW-0472">Membrane</keyword>
<sequence>MSHPVSSAVGGGRALERSPWFWLALCGAWLVAVFGVDVVLDQPGRPPVVLVGLLVGAPLLASIRLDARRTALVALLTVVAAAVLWRVNDMPVGGDSAARLSALVCGSGFGILAARRREQLQALSEARRLDAVRAGFMAEATSLLVSSLDYEATLAQIARNAVPTLVDRCAIDLEDATVEHDPGSAIVVPIVWQDRRIGTITLANRPGSRALTDADHTLAVDLAARAARAIEHARINAERDHIARTLQASLLPPALPEAPALELAARYRPARGGADVGGDFYDCFPLGDGEWVALVGDVQGKGVEAATVTSLIHHSLRTIAMQEHSPAGMLARLNEAVLRRREGCRNRFCTLALVKLKERADGGLDACVALGGHPQPLVRRVDGAVEPVGVHGTLIGAIPDVRLHDAHFVLAPGDTLLLFSDGVTEARLADDMLGEAGLAKLLAGAGGGTAEQTCTVVDLAVRAYPPGDDVALLAVRARVESGAWRSPKAASGPRSSASKATS</sequence>
<dbReference type="Pfam" id="PF07228">
    <property type="entry name" value="SpoIIE"/>
    <property type="match status" value="1"/>
</dbReference>
<evidence type="ECO:0000259" key="5">
    <source>
        <dbReference type="SMART" id="SM00331"/>
    </source>
</evidence>
<dbReference type="RefSeq" id="WP_121253471.1">
    <property type="nucleotide sequence ID" value="NZ_RBIL01000002.1"/>
</dbReference>
<keyword evidence="7" id="KW-1185">Reference proteome</keyword>
<dbReference type="SMART" id="SM00331">
    <property type="entry name" value="PP2C_SIG"/>
    <property type="match status" value="1"/>
</dbReference>
<feature type="region of interest" description="Disordered" evidence="2">
    <location>
        <begin position="483"/>
        <end position="502"/>
    </location>
</feature>
<feature type="transmembrane region" description="Helical" evidence="3">
    <location>
        <begin position="70"/>
        <end position="85"/>
    </location>
</feature>